<sequence length="143" mass="15073">MKKLTTVSITVLSIVTLLFIVQPAQARGGAGHISVVARGGNTYITATIREGFDLDECLKGAVTEVFDVGTGSHMGFLGRLVKIVVKGARFAGPIGTAIGTSIDVITGCLKQGIVPDKPQIPHVNSVCTVNIFSHRPGHSCYKR</sequence>
<keyword evidence="3" id="KW-1185">Reference proteome</keyword>
<dbReference type="RefSeq" id="WP_011096021.1">
    <property type="nucleotide sequence ID" value="NC_004572.3"/>
</dbReference>
<dbReference type="KEGG" id="twh:TWT_044"/>
<evidence type="ECO:0000313" key="3">
    <source>
        <dbReference type="Proteomes" id="UP000002200"/>
    </source>
</evidence>
<dbReference type="GeneID" id="67387823"/>
<dbReference type="Proteomes" id="UP000002200">
    <property type="component" value="Chromosome"/>
</dbReference>
<evidence type="ECO:0000256" key="1">
    <source>
        <dbReference type="SAM" id="SignalP"/>
    </source>
</evidence>
<protein>
    <recommendedName>
        <fullName evidence="4">Secreted protein</fullName>
    </recommendedName>
</protein>
<accession>Q83H19</accession>
<evidence type="ECO:0000313" key="2">
    <source>
        <dbReference type="EMBL" id="AAO44141.1"/>
    </source>
</evidence>
<dbReference type="EMBL" id="AE014184">
    <property type="protein sequence ID" value="AAO44141.1"/>
    <property type="molecule type" value="Genomic_DNA"/>
</dbReference>
<feature type="chain" id="PRO_5004297852" description="Secreted protein" evidence="1">
    <location>
        <begin position="27"/>
        <end position="143"/>
    </location>
</feature>
<keyword evidence="1" id="KW-0732">Signal</keyword>
<gene>
    <name evidence="2" type="ordered locus">TWT_044</name>
</gene>
<feature type="signal peptide" evidence="1">
    <location>
        <begin position="1"/>
        <end position="26"/>
    </location>
</feature>
<organism evidence="2 3">
    <name type="scientific">Tropheryma whipplei (strain Twist)</name>
    <name type="common">Whipple's bacillus</name>
    <dbReference type="NCBI Taxonomy" id="203267"/>
    <lineage>
        <taxon>Bacteria</taxon>
        <taxon>Bacillati</taxon>
        <taxon>Actinomycetota</taxon>
        <taxon>Actinomycetes</taxon>
        <taxon>Micrococcales</taxon>
        <taxon>Tropherymataceae</taxon>
        <taxon>Tropheryma</taxon>
    </lineage>
</organism>
<dbReference type="HOGENOM" id="CLU_150724_0_0_11"/>
<reference evidence="2 3" key="1">
    <citation type="journal article" date="2003" name="Genome Res.">
        <title>Tropheryma whipplei twist: a human pathogenic Actinobacteria with a reduced genome.</title>
        <authorList>
            <person name="Raoult D."/>
            <person name="Ogata H."/>
            <person name="Audic S."/>
            <person name="Robert C."/>
            <person name="Suhre K."/>
            <person name="Drancourt M."/>
            <person name="Claverie J.-M."/>
        </authorList>
    </citation>
    <scope>NUCLEOTIDE SEQUENCE [LARGE SCALE GENOMIC DNA]</scope>
    <source>
        <strain evidence="2 3">Twist</strain>
    </source>
</reference>
<dbReference type="AlphaFoldDB" id="Q83H19"/>
<evidence type="ECO:0008006" key="4">
    <source>
        <dbReference type="Google" id="ProtNLM"/>
    </source>
</evidence>
<proteinExistence type="predicted"/>
<name>Q83H19_TROWT</name>